<dbReference type="Pfam" id="PF07690">
    <property type="entry name" value="MFS_1"/>
    <property type="match status" value="1"/>
</dbReference>
<dbReference type="PANTHER" id="PTHR21576:SF158">
    <property type="entry name" value="RIBOSOMAL RNA-PROCESSING PROTEIN 12-LIKE CONSERVED DOMAIN-CONTAINING PROTEIN"/>
    <property type="match status" value="1"/>
</dbReference>
<dbReference type="AlphaFoldDB" id="A0A6A6U023"/>
<feature type="transmembrane region" description="Helical" evidence="6">
    <location>
        <begin position="380"/>
        <end position="401"/>
    </location>
</feature>
<feature type="transmembrane region" description="Helical" evidence="6">
    <location>
        <begin position="12"/>
        <end position="30"/>
    </location>
</feature>
<reference evidence="7" key="1">
    <citation type="journal article" date="2020" name="Stud. Mycol.">
        <title>101 Dothideomycetes genomes: a test case for predicting lifestyles and emergence of pathogens.</title>
        <authorList>
            <person name="Haridas S."/>
            <person name="Albert R."/>
            <person name="Binder M."/>
            <person name="Bloem J."/>
            <person name="Labutti K."/>
            <person name="Salamov A."/>
            <person name="Andreopoulos B."/>
            <person name="Baker S."/>
            <person name="Barry K."/>
            <person name="Bills G."/>
            <person name="Bluhm B."/>
            <person name="Cannon C."/>
            <person name="Castanera R."/>
            <person name="Culley D."/>
            <person name="Daum C."/>
            <person name="Ezra D."/>
            <person name="Gonzalez J."/>
            <person name="Henrissat B."/>
            <person name="Kuo A."/>
            <person name="Liang C."/>
            <person name="Lipzen A."/>
            <person name="Lutzoni F."/>
            <person name="Magnuson J."/>
            <person name="Mondo S."/>
            <person name="Nolan M."/>
            <person name="Ohm R."/>
            <person name="Pangilinan J."/>
            <person name="Park H.-J."/>
            <person name="Ramirez L."/>
            <person name="Alfaro M."/>
            <person name="Sun H."/>
            <person name="Tritt A."/>
            <person name="Yoshinaga Y."/>
            <person name="Zwiers L.-H."/>
            <person name="Turgeon B."/>
            <person name="Goodwin S."/>
            <person name="Spatafora J."/>
            <person name="Crous P."/>
            <person name="Grigoriev I."/>
        </authorList>
    </citation>
    <scope>NUCLEOTIDE SEQUENCE</scope>
    <source>
        <strain evidence="7">CBS 115976</strain>
    </source>
</reference>
<evidence type="ECO:0000256" key="6">
    <source>
        <dbReference type="SAM" id="Phobius"/>
    </source>
</evidence>
<dbReference type="SUPFAM" id="SSF103473">
    <property type="entry name" value="MFS general substrate transporter"/>
    <property type="match status" value="1"/>
</dbReference>
<feature type="transmembrane region" description="Helical" evidence="6">
    <location>
        <begin position="171"/>
        <end position="193"/>
    </location>
</feature>
<gene>
    <name evidence="7" type="ORF">BT63DRAFT_434513</name>
</gene>
<dbReference type="InterPro" id="IPR036259">
    <property type="entry name" value="MFS_trans_sf"/>
</dbReference>
<feature type="transmembrane region" description="Helical" evidence="6">
    <location>
        <begin position="145"/>
        <end position="165"/>
    </location>
</feature>
<keyword evidence="2 6" id="KW-0812">Transmembrane</keyword>
<dbReference type="PROSITE" id="PS51257">
    <property type="entry name" value="PROKAR_LIPOPROTEIN"/>
    <property type="match status" value="1"/>
</dbReference>
<evidence type="ECO:0000256" key="1">
    <source>
        <dbReference type="ARBA" id="ARBA00004141"/>
    </source>
</evidence>
<feature type="region of interest" description="Disordered" evidence="5">
    <location>
        <begin position="206"/>
        <end position="249"/>
    </location>
</feature>
<proteinExistence type="predicted"/>
<organism evidence="7 8">
    <name type="scientific">Microthyrium microscopicum</name>
    <dbReference type="NCBI Taxonomy" id="703497"/>
    <lineage>
        <taxon>Eukaryota</taxon>
        <taxon>Fungi</taxon>
        <taxon>Dikarya</taxon>
        <taxon>Ascomycota</taxon>
        <taxon>Pezizomycotina</taxon>
        <taxon>Dothideomycetes</taxon>
        <taxon>Dothideomycetes incertae sedis</taxon>
        <taxon>Microthyriales</taxon>
        <taxon>Microthyriaceae</taxon>
        <taxon>Microthyrium</taxon>
    </lineage>
</organism>
<feature type="transmembrane region" description="Helical" evidence="6">
    <location>
        <begin position="441"/>
        <end position="459"/>
    </location>
</feature>
<feature type="transmembrane region" description="Helical" evidence="6">
    <location>
        <begin position="407"/>
        <end position="429"/>
    </location>
</feature>
<protein>
    <submittedName>
        <fullName evidence="7">MFS general substrate transporter</fullName>
    </submittedName>
</protein>
<comment type="subcellular location">
    <subcellularLocation>
        <location evidence="1">Membrane</location>
        <topology evidence="1">Multi-pass membrane protein</topology>
    </subcellularLocation>
</comment>
<dbReference type="EMBL" id="MU004241">
    <property type="protein sequence ID" value="KAF2665016.1"/>
    <property type="molecule type" value="Genomic_DNA"/>
</dbReference>
<evidence type="ECO:0000313" key="8">
    <source>
        <dbReference type="Proteomes" id="UP000799302"/>
    </source>
</evidence>
<sequence length="525" mass="56813">MDESSHRTKRLLAVAAATVVSLACGTNYAYSAWAPQFAQKLQLTATESNLIGTAGNVGMYASGIPFGYMVDTRGPRLNTVIGSVLLGVGYYPLYWAYENGKGSMGVPMLFFFSFLTGAGSCSAFSASIKTAALNWPHHRGTATSFPLAAFGLSAVFYTTISGILFPSSVQSYLLLLTFGTFCMCFFPVFFISVPAEQKYTAVSADEYNESENRRDSNVLHRPKSWKSVASTTSDPNKPAAHSGQTGVTANGDASEISSLLSSESIPGDIDPVENSLKNSVHSNSHHGPDITGLALLPTVEFWLLWSMLGILTGIGLMTINNIGNDSNALWRYYAPDTDPDYILQRQLMHVSIISIMSFCGRLLSGIGSDFLVKKHHLSRFWCLVISSSIFAVAQVLALSIVDPNYLWLLSSISGLGYGFLFGVYPALIADAFGVSGLSMNWGYMTIAPVIFGNIFNLLYGGVFDSHSIKGEDGNLVCEVGLDCYRNAYVVTAIGSVLAIGLSVLTAWRDGRKLRRLRDSLNDRLD</sequence>
<feature type="transmembrane region" description="Helical" evidence="6">
    <location>
        <begin position="488"/>
        <end position="507"/>
    </location>
</feature>
<accession>A0A6A6U023</accession>
<name>A0A6A6U023_9PEZI</name>
<evidence type="ECO:0000256" key="4">
    <source>
        <dbReference type="ARBA" id="ARBA00023136"/>
    </source>
</evidence>
<evidence type="ECO:0000256" key="2">
    <source>
        <dbReference type="ARBA" id="ARBA00022692"/>
    </source>
</evidence>
<keyword evidence="8" id="KW-1185">Reference proteome</keyword>
<feature type="transmembrane region" description="Helical" evidence="6">
    <location>
        <begin position="301"/>
        <end position="322"/>
    </location>
</feature>
<dbReference type="OrthoDB" id="410267at2759"/>
<evidence type="ECO:0000256" key="5">
    <source>
        <dbReference type="SAM" id="MobiDB-lite"/>
    </source>
</evidence>
<dbReference type="Gene3D" id="1.20.1250.20">
    <property type="entry name" value="MFS general substrate transporter like domains"/>
    <property type="match status" value="1"/>
</dbReference>
<evidence type="ECO:0000313" key="7">
    <source>
        <dbReference type="EMBL" id="KAF2665016.1"/>
    </source>
</evidence>
<dbReference type="InterPro" id="IPR011701">
    <property type="entry name" value="MFS"/>
</dbReference>
<feature type="transmembrane region" description="Helical" evidence="6">
    <location>
        <begin position="77"/>
        <end position="97"/>
    </location>
</feature>
<dbReference type="GO" id="GO:0000329">
    <property type="term" value="C:fungal-type vacuole membrane"/>
    <property type="evidence" value="ECO:0007669"/>
    <property type="project" value="TreeGrafter"/>
</dbReference>
<dbReference type="Proteomes" id="UP000799302">
    <property type="component" value="Unassembled WGS sequence"/>
</dbReference>
<dbReference type="PANTHER" id="PTHR21576">
    <property type="entry name" value="UNCHARACTERIZED NODULIN-LIKE PROTEIN"/>
    <property type="match status" value="1"/>
</dbReference>
<feature type="transmembrane region" description="Helical" evidence="6">
    <location>
        <begin position="50"/>
        <end position="70"/>
    </location>
</feature>
<evidence type="ECO:0000256" key="3">
    <source>
        <dbReference type="ARBA" id="ARBA00022989"/>
    </source>
</evidence>
<keyword evidence="3 6" id="KW-1133">Transmembrane helix</keyword>
<feature type="transmembrane region" description="Helical" evidence="6">
    <location>
        <begin position="109"/>
        <end position="133"/>
    </location>
</feature>
<dbReference type="GO" id="GO:0022857">
    <property type="term" value="F:transmembrane transporter activity"/>
    <property type="evidence" value="ECO:0007669"/>
    <property type="project" value="InterPro"/>
</dbReference>
<keyword evidence="4 6" id="KW-0472">Membrane</keyword>